<feature type="domain" description="Methyltransferase" evidence="5">
    <location>
        <begin position="50"/>
        <end position="135"/>
    </location>
</feature>
<dbReference type="RefSeq" id="WP_160095571.1">
    <property type="nucleotide sequence ID" value="NZ_CP047224.1"/>
</dbReference>
<keyword evidence="2 6" id="KW-0808">Transferase</keyword>
<evidence type="ECO:0000256" key="3">
    <source>
        <dbReference type="ARBA" id="ARBA00022691"/>
    </source>
</evidence>
<name>A0A6P1GBV7_9RICK</name>
<dbReference type="Gene3D" id="3.40.50.150">
    <property type="entry name" value="Vaccinia Virus protein VP39"/>
    <property type="match status" value="1"/>
</dbReference>
<keyword evidence="1 6" id="KW-0489">Methyltransferase</keyword>
<dbReference type="Proteomes" id="UP000464912">
    <property type="component" value="Chromosome"/>
</dbReference>
<dbReference type="AlphaFoldDB" id="A0A6P1GBV7"/>
<dbReference type="CDD" id="cd02440">
    <property type="entry name" value="AdoMet_MTases"/>
    <property type="match status" value="1"/>
</dbReference>
<dbReference type="KEGG" id="nef:GP480_02475"/>
<reference evidence="6 7" key="1">
    <citation type="journal article" date="2020" name="MBio">
        <title>Erratum for Teymournejad et al., 'Isolation and Molecular Analysis of a Novel Neorickettsia Species That Causes Potomac Horse Fever'.</title>
        <authorList>
            <person name="Teymournejad O."/>
            <person name="Lin M."/>
            <person name="Bekebrede H."/>
            <person name="Kamr A."/>
            <person name="Toribio R.E."/>
            <person name="Arroyo L.G."/>
            <person name="Baird J.D."/>
            <person name="Rikihisa Y."/>
        </authorList>
    </citation>
    <scope>NUCLEOTIDE SEQUENCE [LARGE SCALE GENOMIC DNA]</scope>
    <source>
        <strain evidence="6 7">Fin17</strain>
    </source>
</reference>
<keyword evidence="7" id="KW-1185">Reference proteome</keyword>
<evidence type="ECO:0000256" key="1">
    <source>
        <dbReference type="ARBA" id="ARBA00022603"/>
    </source>
</evidence>
<dbReference type="NCBIfam" id="TIGR02072">
    <property type="entry name" value="BioC"/>
    <property type="match status" value="1"/>
</dbReference>
<keyword evidence="4" id="KW-0093">Biotin biosynthesis</keyword>
<dbReference type="InterPro" id="IPR011814">
    <property type="entry name" value="BioC"/>
</dbReference>
<evidence type="ECO:0000313" key="6">
    <source>
        <dbReference type="EMBL" id="QHD65301.1"/>
    </source>
</evidence>
<accession>A0A6P1GBV7</accession>
<sequence>MPDIQNDKVAANFSRASCSYDLVAKIQKECCYKLVAMLRERLPHFVPASVLDIGAGTGCLTRLLLSEFPYATYTMNDISYAMLDRARETVGENVSTILGDMLKVKFSVFDLIASSMAIHWSSDPVTVLKSACRLSKAFAFSILVQPSLYEWSRLFHELSLPSPGLHYLSSEEVELAIMDTSPTLFTWEVCNFDMRFASPKEFIRYMRQLGSNYSPAGFNAYHLRKVLKHAYGEFFSKYSVMFGIVSWSRF</sequence>
<dbReference type="GO" id="GO:0032259">
    <property type="term" value="P:methylation"/>
    <property type="evidence" value="ECO:0007669"/>
    <property type="project" value="UniProtKB-KW"/>
</dbReference>
<protein>
    <submittedName>
        <fullName evidence="6">Malonyl-ACP O-methyltransferase BioC</fullName>
        <ecNumber evidence="6">2.1.1.197</ecNumber>
    </submittedName>
</protein>
<evidence type="ECO:0000313" key="7">
    <source>
        <dbReference type="Proteomes" id="UP000464912"/>
    </source>
</evidence>
<dbReference type="GO" id="GO:0102130">
    <property type="term" value="F:malonyl-CoA methyltransferase activity"/>
    <property type="evidence" value="ECO:0007669"/>
    <property type="project" value="UniProtKB-EC"/>
</dbReference>
<dbReference type="InterPro" id="IPR041698">
    <property type="entry name" value="Methyltransf_25"/>
</dbReference>
<proteinExistence type="predicted"/>
<dbReference type="GO" id="GO:0009102">
    <property type="term" value="P:biotin biosynthetic process"/>
    <property type="evidence" value="ECO:0007669"/>
    <property type="project" value="UniProtKB-KW"/>
</dbReference>
<evidence type="ECO:0000256" key="2">
    <source>
        <dbReference type="ARBA" id="ARBA00022679"/>
    </source>
</evidence>
<keyword evidence="3" id="KW-0949">S-adenosyl-L-methionine</keyword>
<dbReference type="Pfam" id="PF13649">
    <property type="entry name" value="Methyltransf_25"/>
    <property type="match status" value="1"/>
</dbReference>
<evidence type="ECO:0000259" key="5">
    <source>
        <dbReference type="Pfam" id="PF13649"/>
    </source>
</evidence>
<dbReference type="SUPFAM" id="SSF53335">
    <property type="entry name" value="S-adenosyl-L-methionine-dependent methyltransferases"/>
    <property type="match status" value="1"/>
</dbReference>
<dbReference type="PANTHER" id="PTHR43861">
    <property type="entry name" value="TRANS-ACONITATE 2-METHYLTRANSFERASE-RELATED"/>
    <property type="match status" value="1"/>
</dbReference>
<reference evidence="6 7" key="2">
    <citation type="journal article" date="2020" name="MBio">
        <title>Isolation and Molecular Analysis of a Novel Neorickettsia Species That Causes Potomac Horse Fever.</title>
        <authorList>
            <person name="Teymournejad O."/>
            <person name="Lin M."/>
            <person name="Bekebrede H."/>
            <person name="Kamr A."/>
            <person name="Toribio R.E."/>
            <person name="Arroyo L.G."/>
            <person name="Baird J.D."/>
            <person name="Rikihisa Y."/>
        </authorList>
    </citation>
    <scope>NUCLEOTIDE SEQUENCE [LARGE SCALE GENOMIC DNA]</scope>
    <source>
        <strain evidence="6 7">Fin17</strain>
    </source>
</reference>
<dbReference type="InterPro" id="IPR029063">
    <property type="entry name" value="SAM-dependent_MTases_sf"/>
</dbReference>
<dbReference type="PANTHER" id="PTHR43861:SF1">
    <property type="entry name" value="TRANS-ACONITATE 2-METHYLTRANSFERASE"/>
    <property type="match status" value="1"/>
</dbReference>
<evidence type="ECO:0000256" key="4">
    <source>
        <dbReference type="ARBA" id="ARBA00022756"/>
    </source>
</evidence>
<dbReference type="GO" id="GO:0010340">
    <property type="term" value="F:carboxyl-O-methyltransferase activity"/>
    <property type="evidence" value="ECO:0007669"/>
    <property type="project" value="InterPro"/>
</dbReference>
<dbReference type="EMBL" id="CP047224">
    <property type="protein sequence ID" value="QHD65301.1"/>
    <property type="molecule type" value="Genomic_DNA"/>
</dbReference>
<organism evidence="6 7">
    <name type="scientific">Neorickettsia findlayensis</name>
    <dbReference type="NCBI Taxonomy" id="2686014"/>
    <lineage>
        <taxon>Bacteria</taxon>
        <taxon>Pseudomonadati</taxon>
        <taxon>Pseudomonadota</taxon>
        <taxon>Alphaproteobacteria</taxon>
        <taxon>Rickettsiales</taxon>
        <taxon>Anaplasmataceae</taxon>
        <taxon>Neorickettsia</taxon>
    </lineage>
</organism>
<dbReference type="EC" id="2.1.1.197" evidence="6"/>
<gene>
    <name evidence="6" type="primary">bioC</name>
    <name evidence="6" type="ORF">GP480_02475</name>
</gene>